<organism evidence="2">
    <name type="scientific">Caulobacter sp. 73W</name>
    <dbReference type="NCBI Taxonomy" id="3161137"/>
    <lineage>
        <taxon>Bacteria</taxon>
        <taxon>Pseudomonadati</taxon>
        <taxon>Pseudomonadota</taxon>
        <taxon>Alphaproteobacteria</taxon>
        <taxon>Caulobacterales</taxon>
        <taxon>Caulobacteraceae</taxon>
        <taxon>Caulobacter</taxon>
    </lineage>
</organism>
<feature type="transmembrane region" description="Helical" evidence="1">
    <location>
        <begin position="123"/>
        <end position="140"/>
    </location>
</feature>
<feature type="transmembrane region" description="Helical" evidence="1">
    <location>
        <begin position="152"/>
        <end position="170"/>
    </location>
</feature>
<keyword evidence="1" id="KW-0472">Membrane</keyword>
<keyword evidence="1" id="KW-0812">Transmembrane</keyword>
<sequence>MLWIPVTIGAAALQVARNAAQRSVMTGAGPWGATLVRFLFGLPFALIFVAALWMLTPGARFHPSTAFFIACGAGAGLQMAATASMLTAMQRSSFALGTAMQQSGLPFALVWGALFFKDHVGPLVWLGGAIATVGLTALSWPQKGSVHMQRGAVLFGLGSGAMFALSANFFRQGALTLDPAHPVLSAFATVAVVQAIQTVSLGGWMLATNRTAVIAVIAAWRRSLGAGFCGAAASGLWFTAMALSPVGPVRAVGVVEMPIAALVGRRLFAERLSLLQWAAGALTAAGVVLAATG</sequence>
<reference evidence="2" key="1">
    <citation type="submission" date="2024-06" db="EMBL/GenBank/DDBJ databases">
        <title>Caulobacter inopinatus, sp. nov.</title>
        <authorList>
            <person name="Donachie S.P."/>
        </authorList>
    </citation>
    <scope>NUCLEOTIDE SEQUENCE</scope>
    <source>
        <strain evidence="2">73W</strain>
    </source>
</reference>
<keyword evidence="1" id="KW-1133">Transmembrane helix</keyword>
<feature type="transmembrane region" description="Helical" evidence="1">
    <location>
        <begin position="182"/>
        <end position="206"/>
    </location>
</feature>
<accession>A0AB39KT19</accession>
<feature type="transmembrane region" description="Helical" evidence="1">
    <location>
        <begin position="94"/>
        <end position="116"/>
    </location>
</feature>
<gene>
    <name evidence="2" type="ORF">ABOZ73_01050</name>
</gene>
<dbReference type="AlphaFoldDB" id="A0AB39KT19"/>
<feature type="transmembrane region" description="Helical" evidence="1">
    <location>
        <begin position="34"/>
        <end position="55"/>
    </location>
</feature>
<protein>
    <submittedName>
        <fullName evidence="2">DMT family transporter</fullName>
    </submittedName>
</protein>
<feature type="transmembrane region" description="Helical" evidence="1">
    <location>
        <begin position="67"/>
        <end position="88"/>
    </location>
</feature>
<proteinExistence type="predicted"/>
<feature type="transmembrane region" description="Helical" evidence="1">
    <location>
        <begin position="274"/>
        <end position="292"/>
    </location>
</feature>
<name>A0AB39KT19_9CAUL</name>
<dbReference type="SUPFAM" id="SSF103481">
    <property type="entry name" value="Multidrug resistance efflux transporter EmrE"/>
    <property type="match status" value="2"/>
</dbReference>
<evidence type="ECO:0000256" key="1">
    <source>
        <dbReference type="SAM" id="Phobius"/>
    </source>
</evidence>
<dbReference type="RefSeq" id="WP_369060001.1">
    <property type="nucleotide sequence ID" value="NZ_CP158375.1"/>
</dbReference>
<dbReference type="EMBL" id="CP158375">
    <property type="protein sequence ID" value="XDO97045.1"/>
    <property type="molecule type" value="Genomic_DNA"/>
</dbReference>
<feature type="transmembrane region" description="Helical" evidence="1">
    <location>
        <begin position="212"/>
        <end position="237"/>
    </location>
</feature>
<evidence type="ECO:0000313" key="2">
    <source>
        <dbReference type="EMBL" id="XDO97045.1"/>
    </source>
</evidence>
<dbReference type="InterPro" id="IPR037185">
    <property type="entry name" value="EmrE-like"/>
</dbReference>